<dbReference type="CDD" id="cd16012">
    <property type="entry name" value="ALP"/>
    <property type="match status" value="1"/>
</dbReference>
<evidence type="ECO:0000256" key="3">
    <source>
        <dbReference type="ARBA" id="ARBA00022723"/>
    </source>
</evidence>
<reference evidence="11 12" key="1">
    <citation type="journal article" date="2011" name="Front. Microbiol.">
        <title>Genomic signatures of strain selection and enhancement in Bacillus atrophaeus var. globigii, a historical biowarfare simulant.</title>
        <authorList>
            <person name="Gibbons H.S."/>
            <person name="Broomall S.M."/>
            <person name="McNew L.A."/>
            <person name="Daligault H."/>
            <person name="Chapman C."/>
            <person name="Bruce D."/>
            <person name="Karavis M."/>
            <person name="Krepps M."/>
            <person name="McGregor P.A."/>
            <person name="Hong C."/>
            <person name="Park K.H."/>
            <person name="Akmal A."/>
            <person name="Feldman A."/>
            <person name="Lin J.S."/>
            <person name="Chang W.E."/>
            <person name="Higgs B.W."/>
            <person name="Demirev P."/>
            <person name="Lindquist J."/>
            <person name="Liem A."/>
            <person name="Fochler E."/>
            <person name="Read T.D."/>
            <person name="Tapia R."/>
            <person name="Johnson S."/>
            <person name="Bishop-Lilly K.A."/>
            <person name="Detter C."/>
            <person name="Han C."/>
            <person name="Sozhamannan S."/>
            <person name="Rosenzweig C.N."/>
            <person name="Skowronski E.W."/>
        </authorList>
    </citation>
    <scope>NUCLEOTIDE SEQUENCE [LARGE SCALE GENOMIC DNA]</scope>
    <source>
        <strain evidence="11 12">AIT1</strain>
    </source>
</reference>
<feature type="binding site" evidence="8">
    <location>
        <position position="267"/>
    </location>
    <ligand>
        <name>Zn(2+)</name>
        <dbReference type="ChEBI" id="CHEBI:29105"/>
        <label>2</label>
    </ligand>
</feature>
<dbReference type="InterPro" id="IPR001952">
    <property type="entry name" value="Alkaline_phosphatase"/>
</dbReference>
<feature type="binding site" evidence="8">
    <location>
        <position position="310"/>
    </location>
    <ligand>
        <name>Zn(2+)</name>
        <dbReference type="ChEBI" id="CHEBI:29105"/>
        <label>2</label>
    </ligand>
</feature>
<name>A0A432X816_9GAMM</name>
<keyword evidence="5 8" id="KW-0862">Zinc</keyword>
<evidence type="ECO:0000256" key="5">
    <source>
        <dbReference type="ARBA" id="ARBA00022833"/>
    </source>
</evidence>
<dbReference type="GO" id="GO:0004035">
    <property type="term" value="F:alkaline phosphatase activity"/>
    <property type="evidence" value="ECO:0007669"/>
    <property type="project" value="TreeGrafter"/>
</dbReference>
<keyword evidence="6 8" id="KW-0460">Magnesium</keyword>
<gene>
    <name evidence="11" type="ORF">CWE15_06265</name>
</gene>
<feature type="binding site" evidence="8">
    <location>
        <position position="35"/>
    </location>
    <ligand>
        <name>Mg(2+)</name>
        <dbReference type="ChEBI" id="CHEBI:18420"/>
    </ligand>
</feature>
<keyword evidence="2" id="KW-0597">Phosphoprotein</keyword>
<dbReference type="InterPro" id="IPR017850">
    <property type="entry name" value="Alkaline_phosphatase_core_sf"/>
</dbReference>
<evidence type="ECO:0000313" key="12">
    <source>
        <dbReference type="Proteomes" id="UP000286976"/>
    </source>
</evidence>
<evidence type="ECO:0000256" key="10">
    <source>
        <dbReference type="SAM" id="SignalP"/>
    </source>
</evidence>
<organism evidence="11 12">
    <name type="scientific">Aliidiomarina taiwanensis</name>
    <dbReference type="NCBI Taxonomy" id="946228"/>
    <lineage>
        <taxon>Bacteria</taxon>
        <taxon>Pseudomonadati</taxon>
        <taxon>Pseudomonadota</taxon>
        <taxon>Gammaproteobacteria</taxon>
        <taxon>Alteromonadales</taxon>
        <taxon>Idiomarinaceae</taxon>
        <taxon>Aliidiomarina</taxon>
    </lineage>
</organism>
<keyword evidence="10" id="KW-0732">Signal</keyword>
<accession>A0A432X816</accession>
<feature type="active site" description="Phosphoserine intermediate" evidence="7">
    <location>
        <position position="86"/>
    </location>
</feature>
<dbReference type="Proteomes" id="UP000286976">
    <property type="component" value="Unassembled WGS sequence"/>
</dbReference>
<comment type="cofactor">
    <cofactor evidence="8">
        <name>Zn(2+)</name>
        <dbReference type="ChEBI" id="CHEBI:29105"/>
    </cofactor>
    <text evidence="8">Binds 2 Zn(2+) ions.</text>
</comment>
<feature type="binding site" evidence="8">
    <location>
        <position position="139"/>
    </location>
    <ligand>
        <name>Mg(2+)</name>
        <dbReference type="ChEBI" id="CHEBI:18420"/>
    </ligand>
</feature>
<dbReference type="PRINTS" id="PR00113">
    <property type="entry name" value="ALKPHPHTASE"/>
</dbReference>
<sequence length="447" mass="49565">MRIWLVTLLTAASLMFSPFSQAEETPENLILIIGDGMGMPYLSAYRYFKDGRAHTDVADVERTLFDRYFVGTASTYPADDTWVTDSAAGATALATGIKTYNGAISVDADHKPLTTMMEIAKDNGYLAATVATTRLTHATPAGFFTHVPSRRMEHDIARQFATPNTKGEYVFDLIVGSGSNKFRFTNDDGEHVDYLSDMQAGGVNVVESFAELTQQRQLPVAAFMHENNFPYVIDDKPRLAQMVQESLRLLATQDKPYVLMIEASMIDWCGHGNDIACAMHEMKELELALAFLADYVDERGDTALVLTADHSTGGLTLGADGQYQWRAAKVNRINRSLRSIATELADMPLVDWQDFISQHIPFPLSTEQQSQLNTVAALTSSDKWREINKILVDIVRFHTGSGFTTGGHTGEDVPVIAIGPWASHFQGQQDHTDIAKQYIDWIKKAHN</sequence>
<evidence type="ECO:0000256" key="7">
    <source>
        <dbReference type="PIRSR" id="PIRSR601952-1"/>
    </source>
</evidence>
<comment type="caution">
    <text evidence="11">The sequence shown here is derived from an EMBL/GenBank/DDBJ whole genome shotgun (WGS) entry which is preliminary data.</text>
</comment>
<evidence type="ECO:0000256" key="4">
    <source>
        <dbReference type="ARBA" id="ARBA00022801"/>
    </source>
</evidence>
<feature type="binding site" evidence="8">
    <location>
        <position position="271"/>
    </location>
    <ligand>
        <name>Zn(2+)</name>
        <dbReference type="ChEBI" id="CHEBI:29105"/>
        <label>2</label>
    </ligand>
</feature>
<dbReference type="PROSITE" id="PS00123">
    <property type="entry name" value="ALKALINE_PHOSPHATASE"/>
    <property type="match status" value="1"/>
</dbReference>
<dbReference type="Gene3D" id="3.40.720.10">
    <property type="entry name" value="Alkaline Phosphatase, subunit A"/>
    <property type="match status" value="1"/>
</dbReference>
<feature type="binding site" evidence="8">
    <location>
        <position position="262"/>
    </location>
    <ligand>
        <name>Mg(2+)</name>
        <dbReference type="ChEBI" id="CHEBI:18420"/>
    </ligand>
</feature>
<dbReference type="EMBL" id="PIPQ01000002">
    <property type="protein sequence ID" value="RUO43003.1"/>
    <property type="molecule type" value="Genomic_DNA"/>
</dbReference>
<dbReference type="AlphaFoldDB" id="A0A432X816"/>
<dbReference type="SUPFAM" id="SSF53649">
    <property type="entry name" value="Alkaline phosphatase-like"/>
    <property type="match status" value="1"/>
</dbReference>
<comment type="similarity">
    <text evidence="1 9">Belongs to the alkaline phosphatase family.</text>
</comment>
<dbReference type="PANTHER" id="PTHR11596:SF5">
    <property type="entry name" value="ALKALINE PHOSPHATASE"/>
    <property type="match status" value="1"/>
</dbReference>
<evidence type="ECO:0000256" key="1">
    <source>
        <dbReference type="ARBA" id="ARBA00005984"/>
    </source>
</evidence>
<feature type="chain" id="PRO_5019423734" evidence="10">
    <location>
        <begin position="23"/>
        <end position="447"/>
    </location>
</feature>
<keyword evidence="4" id="KW-0378">Hydrolase</keyword>
<proteinExistence type="inferred from homology"/>
<keyword evidence="12" id="KW-1185">Reference proteome</keyword>
<dbReference type="InterPro" id="IPR018299">
    <property type="entry name" value="Alkaline_phosphatase_AS"/>
</dbReference>
<comment type="cofactor">
    <cofactor evidence="8">
        <name>Mg(2+)</name>
        <dbReference type="ChEBI" id="CHEBI:18420"/>
    </cofactor>
    <text evidence="8">Binds 1 Mg(2+) ion.</text>
</comment>
<evidence type="ECO:0000256" key="9">
    <source>
        <dbReference type="RuleBase" id="RU003946"/>
    </source>
</evidence>
<dbReference type="PANTHER" id="PTHR11596">
    <property type="entry name" value="ALKALINE PHOSPHATASE"/>
    <property type="match status" value="1"/>
</dbReference>
<protein>
    <submittedName>
        <fullName evidence="11">Alkaline phosphatase</fullName>
    </submittedName>
</protein>
<dbReference type="GO" id="GO:0046872">
    <property type="term" value="F:metal ion binding"/>
    <property type="evidence" value="ECO:0007669"/>
    <property type="project" value="UniProtKB-KW"/>
</dbReference>
<keyword evidence="3 8" id="KW-0479">Metal-binding</keyword>
<feature type="binding site" evidence="8">
    <location>
        <position position="408"/>
    </location>
    <ligand>
        <name>Zn(2+)</name>
        <dbReference type="ChEBI" id="CHEBI:29105"/>
        <label>2</label>
    </ligand>
</feature>
<evidence type="ECO:0000313" key="11">
    <source>
        <dbReference type="EMBL" id="RUO43003.1"/>
    </source>
</evidence>
<feature type="signal peptide" evidence="10">
    <location>
        <begin position="1"/>
        <end position="22"/>
    </location>
</feature>
<feature type="binding site" evidence="8">
    <location>
        <position position="137"/>
    </location>
    <ligand>
        <name>Mg(2+)</name>
        <dbReference type="ChEBI" id="CHEBI:18420"/>
    </ligand>
</feature>
<evidence type="ECO:0000256" key="2">
    <source>
        <dbReference type="ARBA" id="ARBA00022553"/>
    </source>
</evidence>
<dbReference type="OrthoDB" id="9794455at2"/>
<feature type="binding site" evidence="8">
    <location>
        <position position="35"/>
    </location>
    <ligand>
        <name>Zn(2+)</name>
        <dbReference type="ChEBI" id="CHEBI:29105"/>
        <label>2</label>
    </ligand>
</feature>
<dbReference type="RefSeq" id="WP_126757219.1">
    <property type="nucleotide sequence ID" value="NZ_PIPQ01000002.1"/>
</dbReference>
<dbReference type="Pfam" id="PF00245">
    <property type="entry name" value="Alk_phosphatase"/>
    <property type="match status" value="1"/>
</dbReference>
<feature type="binding site" evidence="8">
    <location>
        <position position="309"/>
    </location>
    <ligand>
        <name>Zn(2+)</name>
        <dbReference type="ChEBI" id="CHEBI:29105"/>
        <label>2</label>
    </ligand>
</feature>
<dbReference type="SMART" id="SM00098">
    <property type="entry name" value="alkPPc"/>
    <property type="match status" value="1"/>
</dbReference>
<evidence type="ECO:0000256" key="6">
    <source>
        <dbReference type="ARBA" id="ARBA00022842"/>
    </source>
</evidence>
<evidence type="ECO:0000256" key="8">
    <source>
        <dbReference type="PIRSR" id="PIRSR601952-2"/>
    </source>
</evidence>
<dbReference type="Gene3D" id="1.10.60.40">
    <property type="match status" value="1"/>
</dbReference>